<protein>
    <submittedName>
        <fullName evidence="3">Co-chaperone protein hscB (Hsc20)</fullName>
    </submittedName>
</protein>
<dbReference type="GO" id="GO:0044571">
    <property type="term" value="P:[2Fe-2S] cluster assembly"/>
    <property type="evidence" value="ECO:0007669"/>
    <property type="project" value="InterPro"/>
</dbReference>
<dbReference type="KEGG" id="erw:ERWE_CDS_04340"/>
<evidence type="ECO:0000313" key="3">
    <source>
        <dbReference type="EMBL" id="CAI26928.1"/>
    </source>
</evidence>
<reference evidence="3 4" key="1">
    <citation type="journal article" date="2006" name="J. Bacteriol.">
        <title>Comparative genomic analysis of three strains of Ehrlichia ruminantium reveals an active process of genome size plasticity.</title>
        <authorList>
            <person name="Frutos R."/>
            <person name="Viari A."/>
            <person name="Ferraz C."/>
            <person name="Morgat A."/>
            <person name="Eychenie S."/>
            <person name="Kandassami Y."/>
            <person name="Chantal I."/>
            <person name="Bensaid A."/>
            <person name="Coissac E."/>
            <person name="Vachiery N."/>
            <person name="Demaille J."/>
            <person name="Martinez D."/>
        </authorList>
    </citation>
    <scope>NUCLEOTIDE SEQUENCE [LARGE SCALE GENOMIC DNA]</scope>
    <source>
        <strain evidence="3 4">Welgevonden</strain>
    </source>
</reference>
<keyword evidence="4" id="KW-1185">Reference proteome</keyword>
<dbReference type="PANTHER" id="PTHR14021:SF15">
    <property type="entry name" value="IRON-SULFUR CLUSTER CO-CHAPERONE PROTEIN HSCB"/>
    <property type="match status" value="1"/>
</dbReference>
<dbReference type="eggNOG" id="COG1076">
    <property type="taxonomic scope" value="Bacteria"/>
</dbReference>
<comment type="function">
    <text evidence="1">Co-chaperone involved in the maturation of iron-sulfur cluster-containing proteins. Seems to help targeting proteins to be folded toward HscA.</text>
</comment>
<dbReference type="InterPro" id="IPR036869">
    <property type="entry name" value="J_dom_sf"/>
</dbReference>
<accession>A0A0H3M650</accession>
<dbReference type="SUPFAM" id="SSF46565">
    <property type="entry name" value="Chaperone J-domain"/>
    <property type="match status" value="1"/>
</dbReference>
<feature type="domain" description="J" evidence="2">
    <location>
        <begin position="22"/>
        <end position="92"/>
    </location>
</feature>
<name>A0A0H3M650_EHRRW</name>
<dbReference type="PANTHER" id="PTHR14021">
    <property type="entry name" value="IRON-SULFUR CLUSTER CO-CHAPERONE PROTEIN HSCB"/>
    <property type="match status" value="1"/>
</dbReference>
<proteinExistence type="predicted"/>
<dbReference type="Gene3D" id="1.10.287.110">
    <property type="entry name" value="DnaJ domain"/>
    <property type="match status" value="1"/>
</dbReference>
<gene>
    <name evidence="3" type="primary">hscB</name>
    <name evidence="3" type="ordered locus">ERWE_CDS_04340</name>
</gene>
<evidence type="ECO:0000313" key="4">
    <source>
        <dbReference type="Proteomes" id="UP000001021"/>
    </source>
</evidence>
<dbReference type="CDD" id="cd06257">
    <property type="entry name" value="DnaJ"/>
    <property type="match status" value="1"/>
</dbReference>
<evidence type="ECO:0000256" key="1">
    <source>
        <dbReference type="ARBA" id="ARBA00025596"/>
    </source>
</evidence>
<organism evidence="3 4">
    <name type="scientific">Ehrlichia ruminantium (strain Welgevonden)</name>
    <dbReference type="NCBI Taxonomy" id="254945"/>
    <lineage>
        <taxon>Bacteria</taxon>
        <taxon>Pseudomonadati</taxon>
        <taxon>Pseudomonadota</taxon>
        <taxon>Alphaproteobacteria</taxon>
        <taxon>Rickettsiales</taxon>
        <taxon>Anaplasmataceae</taxon>
        <taxon>Ehrlichia</taxon>
    </lineage>
</organism>
<dbReference type="InterPro" id="IPR004640">
    <property type="entry name" value="HscB"/>
</dbReference>
<dbReference type="Pfam" id="PF07743">
    <property type="entry name" value="HSCB_C"/>
    <property type="match status" value="1"/>
</dbReference>
<dbReference type="GO" id="GO:0001671">
    <property type="term" value="F:ATPase activator activity"/>
    <property type="evidence" value="ECO:0007669"/>
    <property type="project" value="InterPro"/>
</dbReference>
<dbReference type="SMART" id="SM00271">
    <property type="entry name" value="DnaJ"/>
    <property type="match status" value="1"/>
</dbReference>
<dbReference type="NCBIfam" id="TIGR00714">
    <property type="entry name" value="hscB"/>
    <property type="match status" value="1"/>
</dbReference>
<dbReference type="HOGENOM" id="CLU_068529_2_2_5"/>
<dbReference type="GO" id="GO:0051259">
    <property type="term" value="P:protein complex oligomerization"/>
    <property type="evidence" value="ECO:0007669"/>
    <property type="project" value="InterPro"/>
</dbReference>
<dbReference type="GO" id="GO:0051087">
    <property type="term" value="F:protein-folding chaperone binding"/>
    <property type="evidence" value="ECO:0007669"/>
    <property type="project" value="InterPro"/>
</dbReference>
<dbReference type="PROSITE" id="PS50076">
    <property type="entry name" value="DNAJ_2"/>
    <property type="match status" value="1"/>
</dbReference>
<dbReference type="EMBL" id="CR925678">
    <property type="protein sequence ID" value="CAI26928.1"/>
    <property type="molecule type" value="Genomic_DNA"/>
</dbReference>
<evidence type="ECO:0000259" key="2">
    <source>
        <dbReference type="PROSITE" id="PS50076"/>
    </source>
</evidence>
<dbReference type="Pfam" id="PF00226">
    <property type="entry name" value="DnaJ"/>
    <property type="match status" value="1"/>
</dbReference>
<dbReference type="InterPro" id="IPR001623">
    <property type="entry name" value="DnaJ_domain"/>
</dbReference>
<sequence length="163" mass="19219">MYSKIQMKKEDVVVEKVFMYKDYFSLFKLNQSFFINIQTLEKNYIALQSKHHPDLFFLKSEKKLALDNIAEINKAYQTLKSSITRAEYLLEIKRVIANTDDVNNIIKEVFTLSELDDADIQYHILLCTKAMENAFLMEDFKEAAKQLTKLKYIKKIQEDRGIS</sequence>
<dbReference type="Proteomes" id="UP000001021">
    <property type="component" value="Chromosome"/>
</dbReference>
<dbReference type="AlphaFoldDB" id="A0A0H3M650"/>
<dbReference type="InterPro" id="IPR009073">
    <property type="entry name" value="HscB_oligo_C"/>
</dbReference>